<evidence type="ECO:0000256" key="1">
    <source>
        <dbReference type="SAM" id="MobiDB-lite"/>
    </source>
</evidence>
<dbReference type="EMBL" id="JANPWB010000008">
    <property type="protein sequence ID" value="KAJ1161639.1"/>
    <property type="molecule type" value="Genomic_DNA"/>
</dbReference>
<keyword evidence="3" id="KW-1185">Reference proteome</keyword>
<evidence type="ECO:0008006" key="4">
    <source>
        <dbReference type="Google" id="ProtNLM"/>
    </source>
</evidence>
<comment type="caution">
    <text evidence="2">The sequence shown here is derived from an EMBL/GenBank/DDBJ whole genome shotgun (WGS) entry which is preliminary data.</text>
</comment>
<sequence>MTQRRRGSLLPAGRAATSHLGMWPSGAAWTLGSIRCRLLPLPSTTPAIATTATKTVARAEFITGSHRWGPWLQSRPRKAPQAWKQAVSGDYGDRSSATNQPRSCSRLGACVLHLLSQCEL</sequence>
<evidence type="ECO:0000313" key="3">
    <source>
        <dbReference type="Proteomes" id="UP001066276"/>
    </source>
</evidence>
<proteinExistence type="predicted"/>
<dbReference type="Proteomes" id="UP001066276">
    <property type="component" value="Chromosome 4_2"/>
</dbReference>
<protein>
    <recommendedName>
        <fullName evidence="4">Secreted protein</fullName>
    </recommendedName>
</protein>
<name>A0AAV7S9D3_PLEWA</name>
<gene>
    <name evidence="2" type="ORF">NDU88_002123</name>
</gene>
<accession>A0AAV7S9D3</accession>
<evidence type="ECO:0000313" key="2">
    <source>
        <dbReference type="EMBL" id="KAJ1161639.1"/>
    </source>
</evidence>
<feature type="region of interest" description="Disordered" evidence="1">
    <location>
        <begin position="73"/>
        <end position="102"/>
    </location>
</feature>
<dbReference type="AlphaFoldDB" id="A0AAV7S9D3"/>
<organism evidence="2 3">
    <name type="scientific">Pleurodeles waltl</name>
    <name type="common">Iberian ribbed newt</name>
    <dbReference type="NCBI Taxonomy" id="8319"/>
    <lineage>
        <taxon>Eukaryota</taxon>
        <taxon>Metazoa</taxon>
        <taxon>Chordata</taxon>
        <taxon>Craniata</taxon>
        <taxon>Vertebrata</taxon>
        <taxon>Euteleostomi</taxon>
        <taxon>Amphibia</taxon>
        <taxon>Batrachia</taxon>
        <taxon>Caudata</taxon>
        <taxon>Salamandroidea</taxon>
        <taxon>Salamandridae</taxon>
        <taxon>Pleurodelinae</taxon>
        <taxon>Pleurodeles</taxon>
    </lineage>
</organism>
<reference evidence="2" key="1">
    <citation type="journal article" date="2022" name="bioRxiv">
        <title>Sequencing and chromosome-scale assembly of the giantPleurodeles waltlgenome.</title>
        <authorList>
            <person name="Brown T."/>
            <person name="Elewa A."/>
            <person name="Iarovenko S."/>
            <person name="Subramanian E."/>
            <person name="Araus A.J."/>
            <person name="Petzold A."/>
            <person name="Susuki M."/>
            <person name="Suzuki K.-i.T."/>
            <person name="Hayashi T."/>
            <person name="Toyoda A."/>
            <person name="Oliveira C."/>
            <person name="Osipova E."/>
            <person name="Leigh N.D."/>
            <person name="Simon A."/>
            <person name="Yun M.H."/>
        </authorList>
    </citation>
    <scope>NUCLEOTIDE SEQUENCE</scope>
    <source>
        <strain evidence="2">20211129_DDA</strain>
        <tissue evidence="2">Liver</tissue>
    </source>
</reference>